<feature type="compositionally biased region" description="Low complexity" evidence="2">
    <location>
        <begin position="93"/>
        <end position="112"/>
    </location>
</feature>
<evidence type="ECO:0000313" key="6">
    <source>
        <dbReference type="Proteomes" id="UP000265020"/>
    </source>
</evidence>
<feature type="chain" id="PRO_5018668638" description="Chemokine interleukin-8-like domain-containing protein" evidence="3">
    <location>
        <begin position="24"/>
        <end position="112"/>
    </location>
</feature>
<name>A0A3Q2DDA2_CYPVA</name>
<evidence type="ECO:0000313" key="5">
    <source>
        <dbReference type="Ensembl" id="ENSCVAP00000016888.1"/>
    </source>
</evidence>
<feature type="signal peptide" evidence="3">
    <location>
        <begin position="1"/>
        <end position="23"/>
    </location>
</feature>
<keyword evidence="3" id="KW-0732">Signal</keyword>
<dbReference type="InterPro" id="IPR036048">
    <property type="entry name" value="Interleukin_8-like_sf"/>
</dbReference>
<protein>
    <recommendedName>
        <fullName evidence="4">Chemokine interleukin-8-like domain-containing protein</fullName>
    </recommendedName>
</protein>
<reference evidence="5" key="1">
    <citation type="submission" date="2025-08" db="UniProtKB">
        <authorList>
            <consortium name="Ensembl"/>
        </authorList>
    </citation>
    <scope>IDENTIFICATION</scope>
</reference>
<dbReference type="GO" id="GO:0008009">
    <property type="term" value="F:chemokine activity"/>
    <property type="evidence" value="ECO:0007669"/>
    <property type="project" value="InterPro"/>
</dbReference>
<dbReference type="GeneTree" id="ENSGT00940000171842"/>
<dbReference type="GO" id="GO:0005615">
    <property type="term" value="C:extracellular space"/>
    <property type="evidence" value="ECO:0007669"/>
    <property type="project" value="UniProtKB-KW"/>
</dbReference>
<reference evidence="5" key="2">
    <citation type="submission" date="2025-09" db="UniProtKB">
        <authorList>
            <consortium name="Ensembl"/>
        </authorList>
    </citation>
    <scope>IDENTIFICATION</scope>
</reference>
<evidence type="ECO:0000259" key="4">
    <source>
        <dbReference type="Pfam" id="PF00048"/>
    </source>
</evidence>
<dbReference type="GO" id="GO:0006955">
    <property type="term" value="P:immune response"/>
    <property type="evidence" value="ECO:0007669"/>
    <property type="project" value="InterPro"/>
</dbReference>
<feature type="region of interest" description="Disordered" evidence="2">
    <location>
        <begin position="92"/>
        <end position="112"/>
    </location>
</feature>
<organism evidence="5 6">
    <name type="scientific">Cyprinodon variegatus</name>
    <name type="common">Sheepshead minnow</name>
    <dbReference type="NCBI Taxonomy" id="28743"/>
    <lineage>
        <taxon>Eukaryota</taxon>
        <taxon>Metazoa</taxon>
        <taxon>Chordata</taxon>
        <taxon>Craniata</taxon>
        <taxon>Vertebrata</taxon>
        <taxon>Euteleostomi</taxon>
        <taxon>Actinopterygii</taxon>
        <taxon>Neopterygii</taxon>
        <taxon>Teleostei</taxon>
        <taxon>Neoteleostei</taxon>
        <taxon>Acanthomorphata</taxon>
        <taxon>Ovalentaria</taxon>
        <taxon>Atherinomorphae</taxon>
        <taxon>Cyprinodontiformes</taxon>
        <taxon>Cyprinodontidae</taxon>
        <taxon>Cyprinodon</taxon>
    </lineage>
</organism>
<dbReference type="Gene3D" id="2.40.50.40">
    <property type="match status" value="1"/>
</dbReference>
<dbReference type="Ensembl" id="ENSCVAT00000025399.1">
    <property type="protein sequence ID" value="ENSCVAP00000016888.1"/>
    <property type="gene ID" value="ENSCVAG00000019903.1"/>
</dbReference>
<feature type="domain" description="Chemokine interleukin-8-like" evidence="4">
    <location>
        <begin position="29"/>
        <end position="85"/>
    </location>
</feature>
<evidence type="ECO:0000256" key="1">
    <source>
        <dbReference type="ARBA" id="ARBA00022514"/>
    </source>
</evidence>
<dbReference type="AlphaFoldDB" id="A0A3Q2DDA2"/>
<dbReference type="Proteomes" id="UP000265020">
    <property type="component" value="Unassembled WGS sequence"/>
</dbReference>
<sequence length="112" mass="12299">MQMCIRSLTCLAFLAAVILVASASETKITKCCTKVSVQSITAPIIGFRIQRKILPCVRAVIFETAEGEICSHWKQDWVAEKIKELERIRKAKSTTSATTTTTTTTTLTSTTS</sequence>
<keyword evidence="6" id="KW-1185">Reference proteome</keyword>
<evidence type="ECO:0000256" key="2">
    <source>
        <dbReference type="SAM" id="MobiDB-lite"/>
    </source>
</evidence>
<dbReference type="SUPFAM" id="SSF54117">
    <property type="entry name" value="Interleukin 8-like chemokines"/>
    <property type="match status" value="1"/>
</dbReference>
<proteinExistence type="predicted"/>
<dbReference type="Pfam" id="PF00048">
    <property type="entry name" value="IL8"/>
    <property type="match status" value="1"/>
</dbReference>
<accession>A0A3Q2DDA2</accession>
<evidence type="ECO:0000256" key="3">
    <source>
        <dbReference type="SAM" id="SignalP"/>
    </source>
</evidence>
<keyword evidence="1" id="KW-0202">Cytokine</keyword>
<dbReference type="InterPro" id="IPR001811">
    <property type="entry name" value="Chemokine_IL8-like_dom"/>
</dbReference>
<dbReference type="OMA" id="MQLCIRR"/>